<gene>
    <name evidence="1" type="ORF">BDY19DRAFT_246782</name>
</gene>
<protein>
    <submittedName>
        <fullName evidence="1">Uncharacterized protein</fullName>
    </submittedName>
</protein>
<name>A0ACB8TZ26_9APHY</name>
<accession>A0ACB8TZ26</accession>
<sequence>MLEVEDWTQPPSSTKRRRPSTKKATESHTPRKSSPEPTLTAEPTPESTPGPPDPDTEVEEVFPARSPTPHLPSRALPNSPSTSAGPSSLSRLLAQAPVEDPSVARTSSSSTVSPPEKHPFPSPPTSSPRQPSPALSSPQGKPSSPHTISPRAHAVSPPRATVPLPGRPGSRASRMSSSSKFSGGRIPFAGTAGSSKAIATTALASDLSVAGSPSSIAPTRSTGSETVSPSPEGSPTEGMSGFLPNHQRRRPSSYHPNTKRESSSLGPGGLPTIAQVIPGEPGTSNPKGGPAASLSARVRLASLASSWGVSFARRRASESASPQAPVDSNGPSS</sequence>
<reference evidence="1" key="1">
    <citation type="journal article" date="2021" name="Environ. Microbiol.">
        <title>Gene family expansions and transcriptome signatures uncover fungal adaptations to wood decay.</title>
        <authorList>
            <person name="Hage H."/>
            <person name="Miyauchi S."/>
            <person name="Viragh M."/>
            <person name="Drula E."/>
            <person name="Min B."/>
            <person name="Chaduli D."/>
            <person name="Navarro D."/>
            <person name="Favel A."/>
            <person name="Norest M."/>
            <person name="Lesage-Meessen L."/>
            <person name="Balint B."/>
            <person name="Merenyi Z."/>
            <person name="de Eugenio L."/>
            <person name="Morin E."/>
            <person name="Martinez A.T."/>
            <person name="Baldrian P."/>
            <person name="Stursova M."/>
            <person name="Martinez M.J."/>
            <person name="Novotny C."/>
            <person name="Magnuson J.K."/>
            <person name="Spatafora J.W."/>
            <person name="Maurice S."/>
            <person name="Pangilinan J."/>
            <person name="Andreopoulos W."/>
            <person name="LaButti K."/>
            <person name="Hundley H."/>
            <person name="Na H."/>
            <person name="Kuo A."/>
            <person name="Barry K."/>
            <person name="Lipzen A."/>
            <person name="Henrissat B."/>
            <person name="Riley R."/>
            <person name="Ahrendt S."/>
            <person name="Nagy L.G."/>
            <person name="Grigoriev I.V."/>
            <person name="Martin F."/>
            <person name="Rosso M.N."/>
        </authorList>
    </citation>
    <scope>NUCLEOTIDE SEQUENCE</scope>
    <source>
        <strain evidence="1">CBS 384.51</strain>
    </source>
</reference>
<comment type="caution">
    <text evidence="1">The sequence shown here is derived from an EMBL/GenBank/DDBJ whole genome shotgun (WGS) entry which is preliminary data.</text>
</comment>
<proteinExistence type="predicted"/>
<dbReference type="Proteomes" id="UP001055072">
    <property type="component" value="Unassembled WGS sequence"/>
</dbReference>
<keyword evidence="2" id="KW-1185">Reference proteome</keyword>
<evidence type="ECO:0000313" key="2">
    <source>
        <dbReference type="Proteomes" id="UP001055072"/>
    </source>
</evidence>
<organism evidence="1 2">
    <name type="scientific">Irpex rosettiformis</name>
    <dbReference type="NCBI Taxonomy" id="378272"/>
    <lineage>
        <taxon>Eukaryota</taxon>
        <taxon>Fungi</taxon>
        <taxon>Dikarya</taxon>
        <taxon>Basidiomycota</taxon>
        <taxon>Agaricomycotina</taxon>
        <taxon>Agaricomycetes</taxon>
        <taxon>Polyporales</taxon>
        <taxon>Irpicaceae</taxon>
        <taxon>Irpex</taxon>
    </lineage>
</organism>
<dbReference type="EMBL" id="MU274918">
    <property type="protein sequence ID" value="KAI0087343.1"/>
    <property type="molecule type" value="Genomic_DNA"/>
</dbReference>
<evidence type="ECO:0000313" key="1">
    <source>
        <dbReference type="EMBL" id="KAI0087343.1"/>
    </source>
</evidence>